<dbReference type="STRING" id="913774.A0A0C3GSA6"/>
<accession>A0A0C3GSA6</accession>
<evidence type="ECO:0000313" key="3">
    <source>
        <dbReference type="Proteomes" id="UP000054321"/>
    </source>
</evidence>
<dbReference type="AlphaFoldDB" id="A0A0C3GSA6"/>
<comment type="similarity">
    <text evidence="1">Belongs to the TTC36 family.</text>
</comment>
<dbReference type="Proteomes" id="UP000054321">
    <property type="component" value="Unassembled WGS sequence"/>
</dbReference>
<sequence length="268" mass="29549">MASLTRHDLSILEKIKDPEAGMSTSLVIDESIPRDPYITDPAQYSRVIERERAIISSIEATEMQMACLSSASSPLPLLSQYLDCVTRFDELIEEYPNYASARNNRAQSLRRIYGDGMLVKSTEPLKDAAPVLDPSASDEILISASRTILTDLSTAISLLMPLTPFASLSPPASKTLSQAYTQRGALYHLTAKRLAFKESKLRIDESRREAGWRIVDFEENASRDFFMGGRYGNEVAKALAVSANPTAKLCGEMVKEAIRKEYAVGGDS</sequence>
<dbReference type="OrthoDB" id="539634at2759"/>
<keyword evidence="3" id="KW-1185">Reference proteome</keyword>
<dbReference type="GO" id="GO:0006570">
    <property type="term" value="P:tyrosine metabolic process"/>
    <property type="evidence" value="ECO:0007669"/>
    <property type="project" value="TreeGrafter"/>
</dbReference>
<dbReference type="EMBL" id="KN832879">
    <property type="protein sequence ID" value="KIM98945.1"/>
    <property type="molecule type" value="Genomic_DNA"/>
</dbReference>
<organism evidence="2 3">
    <name type="scientific">Oidiodendron maius (strain Zn)</name>
    <dbReference type="NCBI Taxonomy" id="913774"/>
    <lineage>
        <taxon>Eukaryota</taxon>
        <taxon>Fungi</taxon>
        <taxon>Dikarya</taxon>
        <taxon>Ascomycota</taxon>
        <taxon>Pezizomycotina</taxon>
        <taxon>Leotiomycetes</taxon>
        <taxon>Leotiomycetes incertae sedis</taxon>
        <taxon>Myxotrichaceae</taxon>
        <taxon>Oidiodendron</taxon>
    </lineage>
</organism>
<evidence type="ECO:0000313" key="2">
    <source>
        <dbReference type="EMBL" id="KIM98945.1"/>
    </source>
</evidence>
<dbReference type="PANTHER" id="PTHR21405">
    <property type="entry name" value="CDNA SEQUENCE BC021608"/>
    <property type="match status" value="1"/>
</dbReference>
<protein>
    <submittedName>
        <fullName evidence="2">Uncharacterized protein</fullName>
    </submittedName>
</protein>
<proteinExistence type="inferred from homology"/>
<dbReference type="HOGENOM" id="CLU_074601_0_0_1"/>
<dbReference type="InParanoid" id="A0A0C3GSA6"/>
<reference evidence="3" key="2">
    <citation type="submission" date="2015-01" db="EMBL/GenBank/DDBJ databases">
        <title>Evolutionary Origins and Diversification of the Mycorrhizal Mutualists.</title>
        <authorList>
            <consortium name="DOE Joint Genome Institute"/>
            <consortium name="Mycorrhizal Genomics Consortium"/>
            <person name="Kohler A."/>
            <person name="Kuo A."/>
            <person name="Nagy L.G."/>
            <person name="Floudas D."/>
            <person name="Copeland A."/>
            <person name="Barry K.W."/>
            <person name="Cichocki N."/>
            <person name="Veneault-Fourrey C."/>
            <person name="LaButti K."/>
            <person name="Lindquist E.A."/>
            <person name="Lipzen A."/>
            <person name="Lundell T."/>
            <person name="Morin E."/>
            <person name="Murat C."/>
            <person name="Riley R."/>
            <person name="Ohm R."/>
            <person name="Sun H."/>
            <person name="Tunlid A."/>
            <person name="Henrissat B."/>
            <person name="Grigoriev I.V."/>
            <person name="Hibbett D.S."/>
            <person name="Martin F."/>
        </authorList>
    </citation>
    <scope>NUCLEOTIDE SEQUENCE [LARGE SCALE GENOMIC DNA]</scope>
    <source>
        <strain evidence="3">Zn</strain>
    </source>
</reference>
<dbReference type="InterPro" id="IPR038906">
    <property type="entry name" value="TTC36"/>
</dbReference>
<reference evidence="2 3" key="1">
    <citation type="submission" date="2014-04" db="EMBL/GenBank/DDBJ databases">
        <authorList>
            <consortium name="DOE Joint Genome Institute"/>
            <person name="Kuo A."/>
            <person name="Martino E."/>
            <person name="Perotto S."/>
            <person name="Kohler A."/>
            <person name="Nagy L.G."/>
            <person name="Floudas D."/>
            <person name="Copeland A."/>
            <person name="Barry K.W."/>
            <person name="Cichocki N."/>
            <person name="Veneault-Fourrey C."/>
            <person name="LaButti K."/>
            <person name="Lindquist E.A."/>
            <person name="Lipzen A."/>
            <person name="Lundell T."/>
            <person name="Morin E."/>
            <person name="Murat C."/>
            <person name="Sun H."/>
            <person name="Tunlid A."/>
            <person name="Henrissat B."/>
            <person name="Grigoriev I.V."/>
            <person name="Hibbett D.S."/>
            <person name="Martin F."/>
            <person name="Nordberg H.P."/>
            <person name="Cantor M.N."/>
            <person name="Hua S.X."/>
        </authorList>
    </citation>
    <scope>NUCLEOTIDE SEQUENCE [LARGE SCALE GENOMIC DNA]</scope>
    <source>
        <strain evidence="2 3">Zn</strain>
    </source>
</reference>
<evidence type="ECO:0000256" key="1">
    <source>
        <dbReference type="ARBA" id="ARBA00006995"/>
    </source>
</evidence>
<gene>
    <name evidence="2" type="ORF">OIDMADRAFT_19925</name>
</gene>
<dbReference type="PANTHER" id="PTHR21405:SF0">
    <property type="entry name" value="TETRATRICOPEPTIDE REPEAT PROTEIN 36"/>
    <property type="match status" value="1"/>
</dbReference>
<name>A0A0C3GSA6_OIDMZ</name>